<evidence type="ECO:0000313" key="4">
    <source>
        <dbReference type="Proteomes" id="UP000635477"/>
    </source>
</evidence>
<reference evidence="3" key="2">
    <citation type="submission" date="2020-05" db="EMBL/GenBank/DDBJ databases">
        <authorList>
            <person name="Kim H.-S."/>
            <person name="Proctor R.H."/>
            <person name="Brown D.W."/>
        </authorList>
    </citation>
    <scope>NUCLEOTIDE SEQUENCE</scope>
    <source>
        <strain evidence="3">NRRL 22465</strain>
    </source>
</reference>
<evidence type="ECO:0000259" key="2">
    <source>
        <dbReference type="PROSITE" id="PS50010"/>
    </source>
</evidence>
<sequence length="945" mass="105594">MALVDSPLLSTGVSSIHNSRHSSWAAAGLPDLSHVASSPELRRLYDIDLASEWGGLHIEGINALAALDSINKRCLTPEKTFNSYTRTPLPKTSFDYFDKFTPHHLRSKIAKPKRPFHKWIKSLHRRGSHGAQVWPQDTEWEQSESREPYHQAFHQRASHEKSSSASSFGFIGAVQSASISLASASAVTRSHRYRGRSNGHSRTERSSRASLSAPRFSEDSMPLERAIMDLTATERSLQRRQILEELIGTEESYIGDLRFLINAYVTILAALPSLPERLRGSINRNLTQILQLHDEILGELHRVVPDSEYSQLEHPISNAMSEKHASGHRRWLSLDNHHANLQWLQSVPGMVSDPQVAADVAKIFSKKMHRFFIYKEYGAKYEVMIKDIALAQQNMPEWETYQRGLEAFVSSAGTTELHDGDCKKSLTIGDLLPIQRICKYPLLFAELLKCTPVLDCPNSHMEVETALVRLREATAEINRSTENDHMRVTLKKTWLLQDRMVFPERRLDASSKNQVRAFGHIQLCGALHVCWQTEEGVEGQYMICLLYKNVFCLASGGKFDTIYTILACIDLDSAKIEEVDNGRGLQCHMAPFSWKLVFESDHQLYELIMTACTLKEEAEWRDRLDRAPRLEHDLKLSSLHGFISLDIKSLGTVFGRPGTIARRMSIHRATTLGPKSSLFHVILKNTSAMRPGIGHAGGSMGLYRSQSLLSTKPRIPVLAPPRSERARLEVLLADIWSQDILPLPGMTSIARNEQIVRRSASTMMRKLSVASVAKRSGSVSRRMNEEGTAGGLTRRTSKSSDSGLDAVDLVDCGGSSPSHTTRSSMLPGTREMSEDEDWASGTRSPRLELAQVCELKPLDLAQIVPDTRIEDGLKEAPFLRTSAPNSPCLSSSESSRKSATCSGAKENAHPSFGAAMLAQSHSARWTKVRGLKSERKGHGLRRFFR</sequence>
<dbReference type="PROSITE" id="PS50010">
    <property type="entry name" value="DH_2"/>
    <property type="match status" value="1"/>
</dbReference>
<dbReference type="InterPro" id="IPR000219">
    <property type="entry name" value="DH_dom"/>
</dbReference>
<dbReference type="GO" id="GO:0005737">
    <property type="term" value="C:cytoplasm"/>
    <property type="evidence" value="ECO:0007669"/>
    <property type="project" value="TreeGrafter"/>
</dbReference>
<feature type="compositionally biased region" description="Basic residues" evidence="1">
    <location>
        <begin position="190"/>
        <end position="199"/>
    </location>
</feature>
<dbReference type="PANTHER" id="PTHR45818">
    <property type="entry name" value="PROTEIN VAV"/>
    <property type="match status" value="1"/>
</dbReference>
<dbReference type="SUPFAM" id="SSF48065">
    <property type="entry name" value="DBL homology domain (DH-domain)"/>
    <property type="match status" value="1"/>
</dbReference>
<feature type="region of interest" description="Disordered" evidence="1">
    <location>
        <begin position="130"/>
        <end position="158"/>
    </location>
</feature>
<evidence type="ECO:0000256" key="1">
    <source>
        <dbReference type="SAM" id="MobiDB-lite"/>
    </source>
</evidence>
<dbReference type="OrthoDB" id="8059989at2759"/>
<dbReference type="PANTHER" id="PTHR45818:SF3">
    <property type="entry name" value="PROTEIN VAV"/>
    <property type="match status" value="1"/>
</dbReference>
<evidence type="ECO:0000313" key="3">
    <source>
        <dbReference type="EMBL" id="KAF4980130.1"/>
    </source>
</evidence>
<dbReference type="Proteomes" id="UP000635477">
    <property type="component" value="Unassembled WGS sequence"/>
</dbReference>
<feature type="domain" description="DH" evidence="2">
    <location>
        <begin position="238"/>
        <end position="480"/>
    </location>
</feature>
<feature type="compositionally biased region" description="Polar residues" evidence="1">
    <location>
        <begin position="815"/>
        <end position="826"/>
    </location>
</feature>
<dbReference type="SMART" id="SM00325">
    <property type="entry name" value="RhoGEF"/>
    <property type="match status" value="1"/>
</dbReference>
<keyword evidence="4" id="KW-1185">Reference proteome</keyword>
<feature type="region of interest" description="Disordered" evidence="1">
    <location>
        <begin position="881"/>
        <end position="906"/>
    </location>
</feature>
<dbReference type="GO" id="GO:0005085">
    <property type="term" value="F:guanyl-nucleotide exchange factor activity"/>
    <property type="evidence" value="ECO:0007669"/>
    <property type="project" value="InterPro"/>
</dbReference>
<organism evidence="3 4">
    <name type="scientific">Fusarium zealandicum</name>
    <dbReference type="NCBI Taxonomy" id="1053134"/>
    <lineage>
        <taxon>Eukaryota</taxon>
        <taxon>Fungi</taxon>
        <taxon>Dikarya</taxon>
        <taxon>Ascomycota</taxon>
        <taxon>Pezizomycotina</taxon>
        <taxon>Sordariomycetes</taxon>
        <taxon>Hypocreomycetidae</taxon>
        <taxon>Hypocreales</taxon>
        <taxon>Nectriaceae</taxon>
        <taxon>Fusarium</taxon>
        <taxon>Fusarium staphyleae species complex</taxon>
    </lineage>
</organism>
<dbReference type="Pfam" id="PF00621">
    <property type="entry name" value="RhoGEF"/>
    <property type="match status" value="1"/>
</dbReference>
<dbReference type="EMBL" id="JABEYC010000255">
    <property type="protein sequence ID" value="KAF4980130.1"/>
    <property type="molecule type" value="Genomic_DNA"/>
</dbReference>
<reference evidence="3" key="1">
    <citation type="journal article" date="2020" name="BMC Genomics">
        <title>Correction to: Identification and distribution of gene clusters required for synthesis of sphingolipid metabolism inhibitors in diverse species of the filamentous fungus Fusarium.</title>
        <authorList>
            <person name="Kim H.S."/>
            <person name="Lohmar J.M."/>
            <person name="Busman M."/>
            <person name="Brown D.W."/>
            <person name="Naumann T.A."/>
            <person name="Divon H.H."/>
            <person name="Lysoe E."/>
            <person name="Uhlig S."/>
            <person name="Proctor R.H."/>
        </authorList>
    </citation>
    <scope>NUCLEOTIDE SEQUENCE</scope>
    <source>
        <strain evidence="3">NRRL 22465</strain>
    </source>
</reference>
<feature type="region of interest" description="Disordered" evidence="1">
    <location>
        <begin position="771"/>
        <end position="842"/>
    </location>
</feature>
<dbReference type="Gene3D" id="1.20.900.10">
    <property type="entry name" value="Dbl homology (DH) domain"/>
    <property type="match status" value="1"/>
</dbReference>
<protein>
    <recommendedName>
        <fullName evidence="2">DH domain-containing protein</fullName>
    </recommendedName>
</protein>
<feature type="region of interest" description="Disordered" evidence="1">
    <location>
        <begin position="190"/>
        <end position="217"/>
    </location>
</feature>
<accession>A0A8H4UMZ3</accession>
<dbReference type="InterPro" id="IPR035899">
    <property type="entry name" value="DBL_dom_sf"/>
</dbReference>
<gene>
    <name evidence="3" type="ORF">FZEAL_3794</name>
</gene>
<proteinExistence type="predicted"/>
<dbReference type="AlphaFoldDB" id="A0A8H4UMZ3"/>
<feature type="compositionally biased region" description="Low complexity" evidence="1">
    <location>
        <begin position="881"/>
        <end position="902"/>
    </location>
</feature>
<comment type="caution">
    <text evidence="3">The sequence shown here is derived from an EMBL/GenBank/DDBJ whole genome shotgun (WGS) entry which is preliminary data.</text>
</comment>
<name>A0A8H4UMZ3_9HYPO</name>